<keyword evidence="2" id="KW-0863">Zinc-finger</keyword>
<reference evidence="6" key="1">
    <citation type="journal article" date="2020" name="Nat. Commun.">
        <title>Genome assembly of wild tea tree DASZ reveals pedigree and selection history of tea varieties.</title>
        <authorList>
            <person name="Zhang W."/>
            <person name="Zhang Y."/>
            <person name="Qiu H."/>
            <person name="Guo Y."/>
            <person name="Wan H."/>
            <person name="Zhang X."/>
            <person name="Scossa F."/>
            <person name="Alseekh S."/>
            <person name="Zhang Q."/>
            <person name="Wang P."/>
            <person name="Xu L."/>
            <person name="Schmidt M.H."/>
            <person name="Jia X."/>
            <person name="Li D."/>
            <person name="Zhu A."/>
            <person name="Guo F."/>
            <person name="Chen W."/>
            <person name="Ni D."/>
            <person name="Usadel B."/>
            <person name="Fernie A.R."/>
            <person name="Wen W."/>
        </authorList>
    </citation>
    <scope>NUCLEOTIDE SEQUENCE [LARGE SCALE GENOMIC DNA]</scope>
    <source>
        <strain evidence="6">cv. G240</strain>
    </source>
</reference>
<evidence type="ECO:0000313" key="6">
    <source>
        <dbReference type="Proteomes" id="UP000593564"/>
    </source>
</evidence>
<keyword evidence="6" id="KW-1185">Reference proteome</keyword>
<protein>
    <recommendedName>
        <fullName evidence="4">E3 ubiquitin-protein ligase APD1-4 middle domain-containing protein</fullName>
    </recommendedName>
</protein>
<dbReference type="Pfam" id="PF16041">
    <property type="entry name" value="APD1-4_M"/>
    <property type="match status" value="1"/>
</dbReference>
<sequence>MDGFDEFKIMERWVRERMSSFVVEVAIFESHSNNGRNGYSSELLHFFFSLLKFLLGPTRLVPLPGNGIIQQEILWSKLYYIAVGNLNSEEVEVQLNFTIKGFLYNTTQAYYKCSLSHRLCSLKLFLLRENVAVLTSSATEQEAIVVGRSFASIKGYHLDGNKEILAMGFMNIAGSLTSCYAATGALTHTLSTLVPVIGASGFATTAAATAIGTVVDNFR</sequence>
<keyword evidence="3" id="KW-0862">Zinc</keyword>
<evidence type="ECO:0000256" key="3">
    <source>
        <dbReference type="ARBA" id="ARBA00022833"/>
    </source>
</evidence>
<feature type="domain" description="E3 ubiquitin-protein ligase APD1-4 middle" evidence="4">
    <location>
        <begin position="69"/>
        <end position="143"/>
    </location>
</feature>
<evidence type="ECO:0000313" key="5">
    <source>
        <dbReference type="EMBL" id="KAF5943341.1"/>
    </source>
</evidence>
<dbReference type="Proteomes" id="UP000593564">
    <property type="component" value="Unassembled WGS sequence"/>
</dbReference>
<dbReference type="GO" id="GO:0008270">
    <property type="term" value="F:zinc ion binding"/>
    <property type="evidence" value="ECO:0007669"/>
    <property type="project" value="UniProtKB-KW"/>
</dbReference>
<comment type="caution">
    <text evidence="5">The sequence shown here is derived from an EMBL/GenBank/DDBJ whole genome shotgun (WGS) entry which is preliminary data.</text>
</comment>
<dbReference type="GO" id="GO:0009705">
    <property type="term" value="C:plant-type vacuole membrane"/>
    <property type="evidence" value="ECO:0007669"/>
    <property type="project" value="TreeGrafter"/>
</dbReference>
<gene>
    <name evidence="5" type="ORF">HYC85_017418</name>
</gene>
<dbReference type="GO" id="GO:0005768">
    <property type="term" value="C:endosome"/>
    <property type="evidence" value="ECO:0007669"/>
    <property type="project" value="TreeGrafter"/>
</dbReference>
<accession>A0A7J7GTU7</accession>
<evidence type="ECO:0000256" key="1">
    <source>
        <dbReference type="ARBA" id="ARBA00022723"/>
    </source>
</evidence>
<dbReference type="PANTHER" id="PTHR46858:SF5">
    <property type="entry name" value="E3 UBIQUITIN-PROTEIN LIGASE APD1-RELATED"/>
    <property type="match status" value="1"/>
</dbReference>
<dbReference type="InterPro" id="IPR032010">
    <property type="entry name" value="APD1-4_M"/>
</dbReference>
<evidence type="ECO:0000256" key="2">
    <source>
        <dbReference type="ARBA" id="ARBA00022771"/>
    </source>
</evidence>
<name>A0A7J7GTU7_CAMSI</name>
<keyword evidence="1" id="KW-0479">Metal-binding</keyword>
<reference evidence="5 6" key="2">
    <citation type="submission" date="2020-07" db="EMBL/GenBank/DDBJ databases">
        <title>Genome assembly of wild tea tree DASZ reveals pedigree and selection history of tea varieties.</title>
        <authorList>
            <person name="Zhang W."/>
        </authorList>
    </citation>
    <scope>NUCLEOTIDE SEQUENCE [LARGE SCALE GENOMIC DNA]</scope>
    <source>
        <strain evidence="6">cv. G240</strain>
        <tissue evidence="5">Leaf</tissue>
    </source>
</reference>
<dbReference type="EMBL" id="JACBKZ010000008">
    <property type="protein sequence ID" value="KAF5943341.1"/>
    <property type="molecule type" value="Genomic_DNA"/>
</dbReference>
<dbReference type="PANTHER" id="PTHR46858">
    <property type="entry name" value="OS05G0521000 PROTEIN"/>
    <property type="match status" value="1"/>
</dbReference>
<dbReference type="GO" id="GO:0061630">
    <property type="term" value="F:ubiquitin protein ligase activity"/>
    <property type="evidence" value="ECO:0007669"/>
    <property type="project" value="TreeGrafter"/>
</dbReference>
<proteinExistence type="predicted"/>
<dbReference type="GO" id="GO:0016567">
    <property type="term" value="P:protein ubiquitination"/>
    <property type="evidence" value="ECO:0007669"/>
    <property type="project" value="TreeGrafter"/>
</dbReference>
<organism evidence="5 6">
    <name type="scientific">Camellia sinensis</name>
    <name type="common">Tea plant</name>
    <name type="synonym">Thea sinensis</name>
    <dbReference type="NCBI Taxonomy" id="4442"/>
    <lineage>
        <taxon>Eukaryota</taxon>
        <taxon>Viridiplantae</taxon>
        <taxon>Streptophyta</taxon>
        <taxon>Embryophyta</taxon>
        <taxon>Tracheophyta</taxon>
        <taxon>Spermatophyta</taxon>
        <taxon>Magnoliopsida</taxon>
        <taxon>eudicotyledons</taxon>
        <taxon>Gunneridae</taxon>
        <taxon>Pentapetalae</taxon>
        <taxon>asterids</taxon>
        <taxon>Ericales</taxon>
        <taxon>Theaceae</taxon>
        <taxon>Camellia</taxon>
    </lineage>
</organism>
<dbReference type="AlphaFoldDB" id="A0A7J7GTU7"/>
<evidence type="ECO:0000259" key="4">
    <source>
        <dbReference type="Pfam" id="PF16041"/>
    </source>
</evidence>